<dbReference type="Proteomes" id="UP000256328">
    <property type="component" value="Unassembled WGS sequence"/>
</dbReference>
<dbReference type="PANTHER" id="PTHR43377">
    <property type="entry name" value="BILIVERDIN REDUCTASE A"/>
    <property type="match status" value="1"/>
</dbReference>
<dbReference type="SUPFAM" id="SSF51735">
    <property type="entry name" value="NAD(P)-binding Rossmann-fold domains"/>
    <property type="match status" value="1"/>
</dbReference>
<dbReference type="Gene3D" id="3.40.50.720">
    <property type="entry name" value="NAD(P)-binding Rossmann-like Domain"/>
    <property type="match status" value="1"/>
</dbReference>
<dbReference type="Pfam" id="PF01408">
    <property type="entry name" value="GFO_IDH_MocA"/>
    <property type="match status" value="1"/>
</dbReference>
<dbReference type="InterPro" id="IPR000683">
    <property type="entry name" value="Gfo/Idh/MocA-like_OxRdtase_N"/>
</dbReference>
<evidence type="ECO:0000259" key="3">
    <source>
        <dbReference type="Pfam" id="PF02894"/>
    </source>
</evidence>
<name>A0A3D8SNT9_9HELO</name>
<feature type="domain" description="Gfo/Idh/MocA-like oxidoreductase N-terminal" evidence="2">
    <location>
        <begin position="31"/>
        <end position="161"/>
    </location>
</feature>
<dbReference type="InterPro" id="IPR051450">
    <property type="entry name" value="Gfo/Idh/MocA_Oxidoreductases"/>
</dbReference>
<dbReference type="GO" id="GO:0000166">
    <property type="term" value="F:nucleotide binding"/>
    <property type="evidence" value="ECO:0007669"/>
    <property type="project" value="InterPro"/>
</dbReference>
<dbReference type="Pfam" id="PF02894">
    <property type="entry name" value="GFO_IDH_MocA_C"/>
    <property type="match status" value="1"/>
</dbReference>
<evidence type="ECO:0000256" key="1">
    <source>
        <dbReference type="SAM" id="MobiDB-lite"/>
    </source>
</evidence>
<dbReference type="InterPro" id="IPR036291">
    <property type="entry name" value="NAD(P)-bd_dom_sf"/>
</dbReference>
<feature type="region of interest" description="Disordered" evidence="1">
    <location>
        <begin position="1"/>
        <end position="22"/>
    </location>
</feature>
<reference evidence="4 5" key="1">
    <citation type="journal article" date="2018" name="IMA Fungus">
        <title>IMA Genome-F 9: Draft genome sequence of Annulohypoxylon stygium, Aspergillus mulundensis, Berkeleyomyces basicola (syn. Thielaviopsis basicola), Ceratocystis smalleyi, two Cercospora beticola strains, Coleophoma cylindrospora, Fusarium fracticaudum, Phialophora cf. hyalina, and Morchella septimelata.</title>
        <authorList>
            <person name="Wingfield B.D."/>
            <person name="Bills G.F."/>
            <person name="Dong Y."/>
            <person name="Huang W."/>
            <person name="Nel W.J."/>
            <person name="Swalarsk-Parry B.S."/>
            <person name="Vaghefi N."/>
            <person name="Wilken P.M."/>
            <person name="An Z."/>
            <person name="de Beer Z.W."/>
            <person name="De Vos L."/>
            <person name="Chen L."/>
            <person name="Duong T.A."/>
            <person name="Gao Y."/>
            <person name="Hammerbacher A."/>
            <person name="Kikkert J.R."/>
            <person name="Li Y."/>
            <person name="Li H."/>
            <person name="Li K."/>
            <person name="Li Q."/>
            <person name="Liu X."/>
            <person name="Ma X."/>
            <person name="Naidoo K."/>
            <person name="Pethybridge S.J."/>
            <person name="Sun J."/>
            <person name="Steenkamp E.T."/>
            <person name="van der Nest M.A."/>
            <person name="van Wyk S."/>
            <person name="Wingfield M.J."/>
            <person name="Xiong C."/>
            <person name="Yue Q."/>
            <person name="Zhang X."/>
        </authorList>
    </citation>
    <scope>NUCLEOTIDE SEQUENCE [LARGE SCALE GENOMIC DNA]</scope>
    <source>
        <strain evidence="4 5">BP5796</strain>
    </source>
</reference>
<dbReference type="EMBL" id="PDLN01000004">
    <property type="protein sequence ID" value="RDW87952.1"/>
    <property type="molecule type" value="Genomic_DNA"/>
</dbReference>
<evidence type="ECO:0008006" key="6">
    <source>
        <dbReference type="Google" id="ProtNLM"/>
    </source>
</evidence>
<dbReference type="Gene3D" id="3.30.360.10">
    <property type="entry name" value="Dihydrodipicolinate Reductase, domain 2"/>
    <property type="match status" value="2"/>
</dbReference>
<protein>
    <recommendedName>
        <fullName evidence="6">Gfo/Idh/MocA-like oxidoreductase N-terminal domain-containing protein</fullName>
    </recommendedName>
</protein>
<comment type="caution">
    <text evidence="4">The sequence shown here is derived from an EMBL/GenBank/DDBJ whole genome shotgun (WGS) entry which is preliminary data.</text>
</comment>
<organism evidence="4 5">
    <name type="scientific">Coleophoma crateriformis</name>
    <dbReference type="NCBI Taxonomy" id="565419"/>
    <lineage>
        <taxon>Eukaryota</taxon>
        <taxon>Fungi</taxon>
        <taxon>Dikarya</taxon>
        <taxon>Ascomycota</taxon>
        <taxon>Pezizomycotina</taxon>
        <taxon>Leotiomycetes</taxon>
        <taxon>Helotiales</taxon>
        <taxon>Dermateaceae</taxon>
        <taxon>Coleophoma</taxon>
    </lineage>
</organism>
<dbReference type="AlphaFoldDB" id="A0A3D8SNT9"/>
<evidence type="ECO:0000313" key="5">
    <source>
        <dbReference type="Proteomes" id="UP000256328"/>
    </source>
</evidence>
<feature type="domain" description="Gfo/Idh/MocA-like oxidoreductase C-terminal" evidence="3">
    <location>
        <begin position="185"/>
        <end position="247"/>
    </location>
</feature>
<proteinExistence type="predicted"/>
<accession>A0A3D8SNT9</accession>
<gene>
    <name evidence="4" type="ORF">BP5796_03646</name>
</gene>
<evidence type="ECO:0000313" key="4">
    <source>
        <dbReference type="EMBL" id="RDW87952.1"/>
    </source>
</evidence>
<keyword evidence="5" id="KW-1185">Reference proteome</keyword>
<dbReference type="SUPFAM" id="SSF55347">
    <property type="entry name" value="Glyceraldehyde-3-phosphate dehydrogenase-like, C-terminal domain"/>
    <property type="match status" value="1"/>
</dbReference>
<evidence type="ECO:0000259" key="2">
    <source>
        <dbReference type="Pfam" id="PF01408"/>
    </source>
</evidence>
<sequence>MAPHSDFDTIGQDIVRLPAPGRPPFSKSPPRLLIVGGGNRGKVYAAAIRESTNGICVGIVEPIAQVRRQFGRNNIWGKNEPSDGQEFEDWSDFIAWEEERRRKAALGENVPEPVDGIFICVQDQMHKDVILGLAPLGIHIMCEKPLATNLEDCVSIYRSLAPSQLFSIGHVLRYTPHNMLLRKLLLEDKVIGEIMSVNHTEPVGWWHFAHSYVRGNWRKESTSAPSLLAKSCHDMDILLWLLCSPPPGSSKPAHLPSTISSSGALNYFKKSRKPIAAGNATNCLSCDYEETCKFSAKKIYLGPETKPQVNNKIAVVLPEIEDCIASGGQEAGDKALLAKLRENYDDNTPAVEISKRGWYGRCVYESDNDVCDDQTVTLTWDEAPIAGEGETSLEAMTGRGGKIATLHMVALTQKICERYTNIYGTEGEIYADSSTIVVQNFNTRETKTYCPYVEEGGGHGDGDKGLARQFVLAIDRVKNHDETVEDAQNKYIGCSLEEVIRSHAMVFAAEEARLKKTVVDFPSWWERVVEQRL</sequence>
<dbReference type="OrthoDB" id="2129491at2759"/>
<dbReference type="PANTHER" id="PTHR43377:SF12">
    <property type="entry name" value="BINDING ROSSMANN FOLD OXIDOREDUCTASE, PUTATIVE (AFU_ORTHOLOGUE AFUA_3G11840)-RELATED"/>
    <property type="match status" value="1"/>
</dbReference>
<dbReference type="InterPro" id="IPR004104">
    <property type="entry name" value="Gfo/Idh/MocA-like_OxRdtase_C"/>
</dbReference>